<feature type="domain" description="DnaJ homologue subfamily C member 28 conserved" evidence="2">
    <location>
        <begin position="237"/>
        <end position="305"/>
    </location>
</feature>
<feature type="compositionally biased region" description="Polar residues" evidence="1">
    <location>
        <begin position="38"/>
        <end position="47"/>
    </location>
</feature>
<reference evidence="3 4" key="1">
    <citation type="journal article" date="2016" name="Genome Biol. Evol.">
        <title>Divergent and convergent evolution of fungal pathogenicity.</title>
        <authorList>
            <person name="Shang Y."/>
            <person name="Xiao G."/>
            <person name="Zheng P."/>
            <person name="Cen K."/>
            <person name="Zhan S."/>
            <person name="Wang C."/>
        </authorList>
    </citation>
    <scope>NUCLEOTIDE SEQUENCE [LARGE SCALE GENOMIC DNA]</scope>
    <source>
        <strain evidence="3 4">ARSEF 7405</strain>
    </source>
</reference>
<keyword evidence="4" id="KW-1185">Reference proteome</keyword>
<feature type="region of interest" description="Disordered" evidence="1">
    <location>
        <begin position="157"/>
        <end position="213"/>
    </location>
</feature>
<dbReference type="InterPro" id="IPR018961">
    <property type="entry name" value="DnaJ_homolog_subfam-C_membr-28"/>
</dbReference>
<comment type="caution">
    <text evidence="3">The sequence shown here is derived from an EMBL/GenBank/DDBJ whole genome shotgun (WGS) entry which is preliminary data.</text>
</comment>
<evidence type="ECO:0000256" key="1">
    <source>
        <dbReference type="SAM" id="MobiDB-lite"/>
    </source>
</evidence>
<dbReference type="PANTHER" id="PTHR39394:SF1">
    <property type="entry name" value="DNAJ HOMOLOGUE SUBFAMILY C MEMBER 28 CONSERVED DOMAIN-CONTAINING PROTEIN"/>
    <property type="match status" value="1"/>
</dbReference>
<feature type="compositionally biased region" description="Basic and acidic residues" evidence="1">
    <location>
        <begin position="48"/>
        <end position="60"/>
    </location>
</feature>
<dbReference type="OrthoDB" id="4204722at2759"/>
<dbReference type="VEuPathDB" id="FungiDB:AAP_00140"/>
<evidence type="ECO:0000313" key="3">
    <source>
        <dbReference type="EMBL" id="KZZ97879.1"/>
    </source>
</evidence>
<feature type="compositionally biased region" description="Basic and acidic residues" evidence="1">
    <location>
        <begin position="195"/>
        <end position="213"/>
    </location>
</feature>
<gene>
    <name evidence="3" type="ORF">AAP_00140</name>
</gene>
<dbReference type="Proteomes" id="UP000242877">
    <property type="component" value="Unassembled WGS sequence"/>
</dbReference>
<sequence>MQGTFKLSPNSLTGARHLGNRCTSIFPCRRHLHGHDGGQSSTPTPKRSNSESKEKDGAMSRRLEDMAEQAVLSGGKSAIKNLEQAGFSDTLKKQLEERITSSRNDAFNNENQRAFSIANMPSAAGRGTQDIATASPWTGKESLHDVSLRMLDDASKPMKVPSRIPNPVNLQPAPKIRQSPGERIRSAKESSQTYKAKEDPKSGLSSHEREEYARELRERFTPVARPMPMSPQGLTNLANERIEAAITRGEFQKIKRGKGINTEHVDNQFVDTTEFLMNRILKNQDVTPPWIEKQQGLTSNIKKFRDNMWGIWLRHALFLIRKQAKTPEEQLRIARAYAAAEDSNGIRDSSLPNVPRLRDPFFEETHRKTLTASITAVNSAAREYNLMAPPSTQRPYLDLKREWDRCYASVNPNLADELAKRQKEDKEASRKETEQTSTGGTSKGFWGFLGL</sequence>
<dbReference type="PANTHER" id="PTHR39394">
    <property type="entry name" value="YALI0E31793P"/>
    <property type="match status" value="1"/>
</dbReference>
<evidence type="ECO:0000259" key="2">
    <source>
        <dbReference type="Pfam" id="PF09350"/>
    </source>
</evidence>
<proteinExistence type="predicted"/>
<protein>
    <recommendedName>
        <fullName evidence="2">DnaJ homologue subfamily C member 28 conserved domain-containing protein</fullName>
    </recommendedName>
</protein>
<dbReference type="EMBL" id="AZGZ01000001">
    <property type="protein sequence ID" value="KZZ97879.1"/>
    <property type="molecule type" value="Genomic_DNA"/>
</dbReference>
<feature type="region of interest" description="Disordered" evidence="1">
    <location>
        <begin position="417"/>
        <end position="451"/>
    </location>
</feature>
<accession>A0A168DLP0</accession>
<evidence type="ECO:0000313" key="4">
    <source>
        <dbReference type="Proteomes" id="UP000242877"/>
    </source>
</evidence>
<feature type="compositionally biased region" description="Basic and acidic residues" evidence="1">
    <location>
        <begin position="417"/>
        <end position="434"/>
    </location>
</feature>
<organism evidence="3 4">
    <name type="scientific">Ascosphaera apis ARSEF 7405</name>
    <dbReference type="NCBI Taxonomy" id="392613"/>
    <lineage>
        <taxon>Eukaryota</taxon>
        <taxon>Fungi</taxon>
        <taxon>Dikarya</taxon>
        <taxon>Ascomycota</taxon>
        <taxon>Pezizomycotina</taxon>
        <taxon>Eurotiomycetes</taxon>
        <taxon>Eurotiomycetidae</taxon>
        <taxon>Onygenales</taxon>
        <taxon>Ascosphaeraceae</taxon>
        <taxon>Ascosphaera</taxon>
    </lineage>
</organism>
<feature type="region of interest" description="Disordered" evidence="1">
    <location>
        <begin position="33"/>
        <end position="60"/>
    </location>
</feature>
<name>A0A168DLP0_9EURO</name>
<dbReference type="AlphaFoldDB" id="A0A168DLP0"/>
<dbReference type="Pfam" id="PF09350">
    <property type="entry name" value="DJC28_CD"/>
    <property type="match status" value="1"/>
</dbReference>